<dbReference type="InterPro" id="IPR045057">
    <property type="entry name" value="Gcn5-rel_NAT"/>
</dbReference>
<evidence type="ECO:0000313" key="3">
    <source>
        <dbReference type="Proteomes" id="UP000824504"/>
    </source>
</evidence>
<dbReference type="EMBL" id="CP079216">
    <property type="protein sequence ID" value="QXT62788.1"/>
    <property type="molecule type" value="Genomic_DNA"/>
</dbReference>
<sequence>MSDIELVHNPALKRYEAHLDGQLAGFAEYMLADKLTVFTHTEVNPAFEGRGVGGAIARLGLDDVRDNGVNKVMALCPFIKVWIQKHPDYEPLVYGD</sequence>
<reference evidence="2 3" key="1">
    <citation type="submission" date="2021-07" db="EMBL/GenBank/DDBJ databases">
        <title>complete genome sequencing of Tessaracoccus sp.J1M15.</title>
        <authorList>
            <person name="Bae J.-W."/>
            <person name="Kim D.-y."/>
        </authorList>
    </citation>
    <scope>NUCLEOTIDE SEQUENCE [LARGE SCALE GENOMIC DNA]</scope>
    <source>
        <strain evidence="2 3">J1M15</strain>
    </source>
</reference>
<dbReference type="InterPro" id="IPR031165">
    <property type="entry name" value="GNAT_YJDJ"/>
</dbReference>
<organism evidence="2 3">
    <name type="scientific">Tessaracoccus palaemonis</name>
    <dbReference type="NCBI Taxonomy" id="2829499"/>
    <lineage>
        <taxon>Bacteria</taxon>
        <taxon>Bacillati</taxon>
        <taxon>Actinomycetota</taxon>
        <taxon>Actinomycetes</taxon>
        <taxon>Propionibacteriales</taxon>
        <taxon>Propionibacteriaceae</taxon>
        <taxon>Tessaracoccus</taxon>
    </lineage>
</organism>
<accession>A0ABX8SLA2</accession>
<dbReference type="Pfam" id="PF14542">
    <property type="entry name" value="Acetyltransf_CG"/>
    <property type="match status" value="1"/>
</dbReference>
<protein>
    <submittedName>
        <fullName evidence="2">N-acetyltransferase</fullName>
    </submittedName>
</protein>
<dbReference type="RefSeq" id="WP_219081998.1">
    <property type="nucleotide sequence ID" value="NZ_CP079216.1"/>
</dbReference>
<name>A0ABX8SLA2_9ACTN</name>
<gene>
    <name evidence="2" type="ORF">KDB89_13820</name>
</gene>
<evidence type="ECO:0000313" key="2">
    <source>
        <dbReference type="EMBL" id="QXT62788.1"/>
    </source>
</evidence>
<proteinExistence type="predicted"/>
<keyword evidence="3" id="KW-1185">Reference proteome</keyword>
<dbReference type="Proteomes" id="UP000824504">
    <property type="component" value="Chromosome"/>
</dbReference>
<dbReference type="PANTHER" id="PTHR31435:SF10">
    <property type="entry name" value="BSR4717 PROTEIN"/>
    <property type="match status" value="1"/>
</dbReference>
<dbReference type="PANTHER" id="PTHR31435">
    <property type="entry name" value="PROTEIN NATD1"/>
    <property type="match status" value="1"/>
</dbReference>
<evidence type="ECO:0000259" key="1">
    <source>
        <dbReference type="PROSITE" id="PS51729"/>
    </source>
</evidence>
<feature type="domain" description="N-acetyltransferase" evidence="1">
    <location>
        <begin position="7"/>
        <end position="94"/>
    </location>
</feature>
<dbReference type="PROSITE" id="PS51729">
    <property type="entry name" value="GNAT_YJDJ"/>
    <property type="match status" value="1"/>
</dbReference>